<evidence type="ECO:0000313" key="3">
    <source>
        <dbReference type="Proteomes" id="UP000199630"/>
    </source>
</evidence>
<dbReference type="AlphaFoldDB" id="A0A1I3IP43"/>
<sequence length="118" mass="12284">MKSRITGLALGLVAMAGAAPFLSRTDAGESMVIAPVVRPIIRMAEAIVSPDPLREVVDVAPVSAEAPEVVVIRVPVADLARCIETLDQVFLSPIEAAEVQSVSLSPENVGPIVRCEAG</sequence>
<evidence type="ECO:0000313" key="2">
    <source>
        <dbReference type="EMBL" id="SFI49659.1"/>
    </source>
</evidence>
<name>A0A1I3IP43_9RHOB</name>
<dbReference type="EMBL" id="FORH01000001">
    <property type="protein sequence ID" value="SFI49659.1"/>
    <property type="molecule type" value="Genomic_DNA"/>
</dbReference>
<reference evidence="3" key="1">
    <citation type="submission" date="2016-10" db="EMBL/GenBank/DDBJ databases">
        <authorList>
            <person name="Varghese N."/>
            <person name="Submissions S."/>
        </authorList>
    </citation>
    <scope>NUCLEOTIDE SEQUENCE [LARGE SCALE GENOMIC DNA]</scope>
    <source>
        <strain evidence="3">DSM 26471</strain>
    </source>
</reference>
<gene>
    <name evidence="2" type="ORF">SAMN04487991_0085</name>
</gene>
<dbReference type="RefSeq" id="WP_143093006.1">
    <property type="nucleotide sequence ID" value="NZ_FORH01000001.1"/>
</dbReference>
<keyword evidence="3" id="KW-1185">Reference proteome</keyword>
<organism evidence="2 3">
    <name type="scientific">Celeribacter neptunius</name>
    <dbReference type="NCBI Taxonomy" id="588602"/>
    <lineage>
        <taxon>Bacteria</taxon>
        <taxon>Pseudomonadati</taxon>
        <taxon>Pseudomonadota</taxon>
        <taxon>Alphaproteobacteria</taxon>
        <taxon>Rhodobacterales</taxon>
        <taxon>Roseobacteraceae</taxon>
        <taxon>Celeribacter</taxon>
    </lineage>
</organism>
<accession>A0A1I3IP43</accession>
<proteinExistence type="predicted"/>
<dbReference type="Proteomes" id="UP000199630">
    <property type="component" value="Unassembled WGS sequence"/>
</dbReference>
<feature type="signal peptide" evidence="1">
    <location>
        <begin position="1"/>
        <end position="18"/>
    </location>
</feature>
<dbReference type="OrthoDB" id="7875207at2"/>
<feature type="chain" id="PRO_5011784818" evidence="1">
    <location>
        <begin position="19"/>
        <end position="118"/>
    </location>
</feature>
<evidence type="ECO:0000256" key="1">
    <source>
        <dbReference type="SAM" id="SignalP"/>
    </source>
</evidence>
<dbReference type="STRING" id="588602.SAMN04487991_0085"/>
<keyword evidence="1" id="KW-0732">Signal</keyword>
<protein>
    <submittedName>
        <fullName evidence="2">Uncharacterized protein</fullName>
    </submittedName>
</protein>